<dbReference type="Pfam" id="PF07691">
    <property type="entry name" value="PA14"/>
    <property type="match status" value="1"/>
</dbReference>
<dbReference type="InterPro" id="IPR037524">
    <property type="entry name" value="PA14/GLEYA"/>
</dbReference>
<evidence type="ECO:0000256" key="7">
    <source>
        <dbReference type="SAM" id="SignalP"/>
    </source>
</evidence>
<dbReference type="Pfam" id="PF00728">
    <property type="entry name" value="Glyco_hydro_20"/>
    <property type="match status" value="1"/>
</dbReference>
<dbReference type="Pfam" id="PF02838">
    <property type="entry name" value="Glyco_hydro_20b"/>
    <property type="match status" value="1"/>
</dbReference>
<proteinExistence type="inferred from homology"/>
<dbReference type="InterPro" id="IPR026876">
    <property type="entry name" value="Fn3_assoc_repeat"/>
</dbReference>
<evidence type="ECO:0000256" key="2">
    <source>
        <dbReference type="ARBA" id="ARBA00006285"/>
    </source>
</evidence>
<feature type="chain" id="PRO_5015504234" description="beta-N-acetylhexosaminidase" evidence="7">
    <location>
        <begin position="27"/>
        <end position="785"/>
    </location>
</feature>
<dbReference type="InterPro" id="IPR015883">
    <property type="entry name" value="Glyco_hydro_20_cat"/>
</dbReference>
<dbReference type="SUPFAM" id="SSF56988">
    <property type="entry name" value="Anthrax protective antigen"/>
    <property type="match status" value="1"/>
</dbReference>
<dbReference type="PANTHER" id="PTHR22600:SF57">
    <property type="entry name" value="BETA-N-ACETYLHEXOSAMINIDASE"/>
    <property type="match status" value="1"/>
</dbReference>
<dbReference type="Gene3D" id="2.60.120.380">
    <property type="match status" value="1"/>
</dbReference>
<feature type="active site" description="Proton donor" evidence="6">
    <location>
        <position position="342"/>
    </location>
</feature>
<evidence type="ECO:0000313" key="9">
    <source>
        <dbReference type="EMBL" id="PRP95850.1"/>
    </source>
</evidence>
<keyword evidence="5 9" id="KW-0326">Glycosidase</keyword>
<comment type="catalytic activity">
    <reaction evidence="1">
        <text>Hydrolysis of terminal non-reducing N-acetyl-D-hexosamine residues in N-acetyl-beta-D-hexosaminides.</text>
        <dbReference type="EC" id="3.2.1.52"/>
    </reaction>
</comment>
<dbReference type="CDD" id="cd06563">
    <property type="entry name" value="GH20_chitobiase-like"/>
    <property type="match status" value="1"/>
</dbReference>
<dbReference type="Gene3D" id="3.20.20.80">
    <property type="entry name" value="Glycosidases"/>
    <property type="match status" value="1"/>
</dbReference>
<dbReference type="SUPFAM" id="SSF55545">
    <property type="entry name" value="beta-N-acetylhexosaminidase-like domain"/>
    <property type="match status" value="1"/>
</dbReference>
<dbReference type="SUPFAM" id="SSF51445">
    <property type="entry name" value="(Trans)glycosidases"/>
    <property type="match status" value="1"/>
</dbReference>
<dbReference type="GO" id="GO:0005975">
    <property type="term" value="P:carbohydrate metabolic process"/>
    <property type="evidence" value="ECO:0007669"/>
    <property type="project" value="InterPro"/>
</dbReference>
<evidence type="ECO:0000313" key="10">
    <source>
        <dbReference type="Proteomes" id="UP000237968"/>
    </source>
</evidence>
<gene>
    <name evidence="9" type="primary">exo I</name>
    <name evidence="9" type="ORF">ENSA5_37190</name>
</gene>
<reference evidence="9 10" key="1">
    <citation type="submission" date="2018-03" db="EMBL/GenBank/DDBJ databases">
        <title>Draft Genome Sequences of the Obligatory Marine Myxobacteria Enhygromyxa salina SWB005.</title>
        <authorList>
            <person name="Poehlein A."/>
            <person name="Moghaddam J.A."/>
            <person name="Harms H."/>
            <person name="Alanjari M."/>
            <person name="Koenig G.M."/>
            <person name="Daniel R."/>
            <person name="Schaeberle T.F."/>
        </authorList>
    </citation>
    <scope>NUCLEOTIDE SEQUENCE [LARGE SCALE GENOMIC DNA]</scope>
    <source>
        <strain evidence="9 10">SWB005</strain>
    </source>
</reference>
<dbReference type="PRINTS" id="PR00738">
    <property type="entry name" value="GLHYDRLASE20"/>
</dbReference>
<comment type="caution">
    <text evidence="9">The sequence shown here is derived from an EMBL/GenBank/DDBJ whole genome shotgun (WGS) entry which is preliminary data.</text>
</comment>
<dbReference type="InterPro" id="IPR017853">
    <property type="entry name" value="GH"/>
</dbReference>
<sequence>MTQAARITPALLGLALIACRPAPPSAPAPAPASAAISVSNAVLPLPAQLEPGEGLVRLAEPVGIHVTGDPAEALSPALTAWIEERREEGDMIFAPAGSDEAAISIEIDPALTNPESYELQSADGQVHVRAASPAGAFYALQTLRQLVHDAGDEVVVPELEISDAPRFSYRGLHLDAARHFYGVEQVERYIDLMSRFKFNTFHWHLTDDQGWRVPIDSYPRLIEVGSCRAQTVVGDQLDPYVGDGTPYCGHYTKDEIREVVRYAAERFVTVIPEIELPGHATAALAAYPELACSEGPFEVGTTWGVFTDIYCPKESTFEFLEAVLAEVVELFPSRYIHIGGDEAPKLRWQESEVAQELIQREGLADEDELQSYFIHRIESFLRSHDRNIIGWDEILEGGLAPEATVMSWRGTAGGIEAARMGHDVIMTPVSHVYFDYYQGPPSQEPLAIGGYIPLAQVYAFEPVPSELSREEAGHILGAQANLWTEYISTWDHAEYMAYPRALALSEVVWSPAEARDWSDFLTRLPAALVHLDHLDVNYRVPDVYGLDGDQLTFDDELEIELAVPLRDAEIRYTLDGTDPGEGQGQAQAKSERYEEPLHLSFTELGQSITVSARGVLPDGRMTKLARATYTRTSLRPAAELPATSPGLERAVYEGQWSSVQEMLATEPGAKDVVPAPELGGDEGEDSFGFEFTGWIRVPSDGIYTFVLISDDGSVLWIGDQMVVDNDGVHGPAREEGAVALAAGAHPFRLAFFQAQDAKRLQVGVYGPGFPEAGLVPSAWFVRPQE</sequence>
<organism evidence="9 10">
    <name type="scientific">Enhygromyxa salina</name>
    <dbReference type="NCBI Taxonomy" id="215803"/>
    <lineage>
        <taxon>Bacteria</taxon>
        <taxon>Pseudomonadati</taxon>
        <taxon>Myxococcota</taxon>
        <taxon>Polyangia</taxon>
        <taxon>Nannocystales</taxon>
        <taxon>Nannocystaceae</taxon>
        <taxon>Enhygromyxa</taxon>
    </lineage>
</organism>
<evidence type="ECO:0000256" key="1">
    <source>
        <dbReference type="ARBA" id="ARBA00001231"/>
    </source>
</evidence>
<keyword evidence="7" id="KW-0732">Signal</keyword>
<dbReference type="PANTHER" id="PTHR22600">
    <property type="entry name" value="BETA-HEXOSAMINIDASE"/>
    <property type="match status" value="1"/>
</dbReference>
<evidence type="ECO:0000256" key="5">
    <source>
        <dbReference type="ARBA" id="ARBA00023295"/>
    </source>
</evidence>
<dbReference type="EC" id="3.2.1.52" evidence="3"/>
<dbReference type="InterPro" id="IPR011658">
    <property type="entry name" value="PA14_dom"/>
</dbReference>
<dbReference type="Pfam" id="PF13287">
    <property type="entry name" value="Fn3_assoc"/>
    <property type="match status" value="1"/>
</dbReference>
<keyword evidence="4 9" id="KW-0378">Hydrolase</keyword>
<dbReference type="GO" id="GO:0030203">
    <property type="term" value="P:glycosaminoglycan metabolic process"/>
    <property type="evidence" value="ECO:0007669"/>
    <property type="project" value="TreeGrafter"/>
</dbReference>
<dbReference type="PROSITE" id="PS51820">
    <property type="entry name" value="PA14"/>
    <property type="match status" value="1"/>
</dbReference>
<evidence type="ECO:0000256" key="4">
    <source>
        <dbReference type="ARBA" id="ARBA00022801"/>
    </source>
</evidence>
<dbReference type="PROSITE" id="PS51257">
    <property type="entry name" value="PROKAR_LIPOPROTEIN"/>
    <property type="match status" value="1"/>
</dbReference>
<evidence type="ECO:0000256" key="3">
    <source>
        <dbReference type="ARBA" id="ARBA00012663"/>
    </source>
</evidence>
<keyword evidence="10" id="KW-1185">Reference proteome</keyword>
<comment type="similarity">
    <text evidence="2">Belongs to the glycosyl hydrolase 20 family.</text>
</comment>
<dbReference type="GO" id="GO:0004563">
    <property type="term" value="F:beta-N-acetylhexosaminidase activity"/>
    <property type="evidence" value="ECO:0007669"/>
    <property type="project" value="UniProtKB-EC"/>
</dbReference>
<dbReference type="InterPro" id="IPR025705">
    <property type="entry name" value="Beta_hexosaminidase_sua/sub"/>
</dbReference>
<dbReference type="Gene3D" id="3.30.379.10">
    <property type="entry name" value="Chitobiase/beta-hexosaminidase domain 2-like"/>
    <property type="match status" value="1"/>
</dbReference>
<evidence type="ECO:0000256" key="6">
    <source>
        <dbReference type="PIRSR" id="PIRSR625705-1"/>
    </source>
</evidence>
<feature type="signal peptide" evidence="7">
    <location>
        <begin position="1"/>
        <end position="26"/>
    </location>
</feature>
<dbReference type="EMBL" id="PVNK01000166">
    <property type="protein sequence ID" value="PRP95850.1"/>
    <property type="molecule type" value="Genomic_DNA"/>
</dbReference>
<feature type="domain" description="PA14" evidence="8">
    <location>
        <begin position="642"/>
        <end position="779"/>
    </location>
</feature>
<protein>
    <recommendedName>
        <fullName evidence="3">beta-N-acetylhexosaminidase</fullName>
        <ecNumber evidence="3">3.2.1.52</ecNumber>
    </recommendedName>
</protein>
<dbReference type="GO" id="GO:0016020">
    <property type="term" value="C:membrane"/>
    <property type="evidence" value="ECO:0007669"/>
    <property type="project" value="TreeGrafter"/>
</dbReference>
<dbReference type="Proteomes" id="UP000237968">
    <property type="component" value="Unassembled WGS sequence"/>
</dbReference>
<evidence type="ECO:0000259" key="8">
    <source>
        <dbReference type="PROSITE" id="PS51820"/>
    </source>
</evidence>
<dbReference type="AlphaFoldDB" id="A0A2S9XSY5"/>
<dbReference type="InterPro" id="IPR015882">
    <property type="entry name" value="HEX_bac_N"/>
</dbReference>
<accession>A0A2S9XSY5</accession>
<dbReference type="InterPro" id="IPR029018">
    <property type="entry name" value="Hex-like_dom2"/>
</dbReference>
<name>A0A2S9XSY5_9BACT</name>
<dbReference type="SMART" id="SM00758">
    <property type="entry name" value="PA14"/>
    <property type="match status" value="1"/>
</dbReference>